<keyword evidence="3" id="KW-1185">Reference proteome</keyword>
<dbReference type="EMBL" id="ML732168">
    <property type="protein sequence ID" value="KAB8077432.1"/>
    <property type="molecule type" value="Genomic_DNA"/>
</dbReference>
<accession>A0A5N5XDL0</accession>
<evidence type="ECO:0000256" key="1">
    <source>
        <dbReference type="SAM" id="Phobius"/>
    </source>
</evidence>
<reference evidence="2 3" key="1">
    <citation type="submission" date="2019-04" db="EMBL/GenBank/DDBJ databases">
        <title>Friends and foes A comparative genomics study of 23 Aspergillus species from section Flavi.</title>
        <authorList>
            <consortium name="DOE Joint Genome Institute"/>
            <person name="Kjaerbolling I."/>
            <person name="Vesth T."/>
            <person name="Frisvad J.C."/>
            <person name="Nybo J.L."/>
            <person name="Theobald S."/>
            <person name="Kildgaard S."/>
            <person name="Isbrandt T."/>
            <person name="Kuo A."/>
            <person name="Sato A."/>
            <person name="Lyhne E.K."/>
            <person name="Kogle M.E."/>
            <person name="Wiebenga A."/>
            <person name="Kun R.S."/>
            <person name="Lubbers R.J."/>
            <person name="Makela M.R."/>
            <person name="Barry K."/>
            <person name="Chovatia M."/>
            <person name="Clum A."/>
            <person name="Daum C."/>
            <person name="Haridas S."/>
            <person name="He G."/>
            <person name="LaButti K."/>
            <person name="Lipzen A."/>
            <person name="Mondo S."/>
            <person name="Riley R."/>
            <person name="Salamov A."/>
            <person name="Simmons B.A."/>
            <person name="Magnuson J.K."/>
            <person name="Henrissat B."/>
            <person name="Mortensen U.H."/>
            <person name="Larsen T.O."/>
            <person name="Devries R.P."/>
            <person name="Grigoriev I.V."/>
            <person name="Machida M."/>
            <person name="Baker S.E."/>
            <person name="Andersen M.R."/>
        </authorList>
    </citation>
    <scope>NUCLEOTIDE SEQUENCE [LARGE SCALE GENOMIC DNA]</scope>
    <source>
        <strain evidence="2 3">CBS 151.66</strain>
    </source>
</reference>
<sequence length="61" mass="7215">MVFCGHQDQYSHWQFARAFVGSIVSFIVFIIYLVAFVDQYTETQRREARGRVDNQGERQGR</sequence>
<protein>
    <submittedName>
        <fullName evidence="2">Uncharacterized protein</fullName>
    </submittedName>
</protein>
<evidence type="ECO:0000313" key="2">
    <source>
        <dbReference type="EMBL" id="KAB8077432.1"/>
    </source>
</evidence>
<dbReference type="OrthoDB" id="4771706at2759"/>
<keyword evidence="1" id="KW-1133">Transmembrane helix</keyword>
<gene>
    <name evidence="2" type="ORF">BDV29DRAFT_168175</name>
</gene>
<dbReference type="AlphaFoldDB" id="A0A5N5XDL0"/>
<name>A0A5N5XDL0_9EURO</name>
<dbReference type="Proteomes" id="UP000326565">
    <property type="component" value="Unassembled WGS sequence"/>
</dbReference>
<organism evidence="2 3">
    <name type="scientific">Aspergillus leporis</name>
    <dbReference type="NCBI Taxonomy" id="41062"/>
    <lineage>
        <taxon>Eukaryota</taxon>
        <taxon>Fungi</taxon>
        <taxon>Dikarya</taxon>
        <taxon>Ascomycota</taxon>
        <taxon>Pezizomycotina</taxon>
        <taxon>Eurotiomycetes</taxon>
        <taxon>Eurotiomycetidae</taxon>
        <taxon>Eurotiales</taxon>
        <taxon>Aspergillaceae</taxon>
        <taxon>Aspergillus</taxon>
        <taxon>Aspergillus subgen. Circumdati</taxon>
    </lineage>
</organism>
<proteinExistence type="predicted"/>
<feature type="transmembrane region" description="Helical" evidence="1">
    <location>
        <begin position="15"/>
        <end position="37"/>
    </location>
</feature>
<keyword evidence="1" id="KW-0812">Transmembrane</keyword>
<evidence type="ECO:0000313" key="3">
    <source>
        <dbReference type="Proteomes" id="UP000326565"/>
    </source>
</evidence>
<keyword evidence="1" id="KW-0472">Membrane</keyword>